<evidence type="ECO:0000256" key="22">
    <source>
        <dbReference type="PROSITE-ProRule" id="PRU00703"/>
    </source>
</evidence>
<dbReference type="AlphaFoldDB" id="A0A0V1II31"/>
<dbReference type="Pfam" id="PF04597">
    <property type="entry name" value="Ribophorin_I"/>
    <property type="match status" value="1"/>
</dbReference>
<evidence type="ECO:0000256" key="16">
    <source>
        <dbReference type="ARBA" id="ARBA00023027"/>
    </source>
</evidence>
<dbReference type="PROSITE" id="PS51371">
    <property type="entry name" value="CBS"/>
    <property type="match status" value="2"/>
</dbReference>
<keyword evidence="8 21" id="KW-0479">Metal-binding</keyword>
<dbReference type="PANTHER" id="PTHR11911:SF111">
    <property type="entry name" value="INOSINE-5'-MONOPHOSPHATE DEHYDROGENASE"/>
    <property type="match status" value="1"/>
</dbReference>
<keyword evidence="13 21" id="KW-0630">Potassium</keyword>
<dbReference type="GO" id="GO:0005789">
    <property type="term" value="C:endoplasmic reticulum membrane"/>
    <property type="evidence" value="ECO:0007669"/>
    <property type="project" value="UniProtKB-SubCell"/>
</dbReference>
<comment type="caution">
    <text evidence="21">Lacks conserved residue(s) required for the propagation of feature annotation.</text>
</comment>
<dbReference type="InterPro" id="IPR007676">
    <property type="entry name" value="Ribophorin_I"/>
</dbReference>
<evidence type="ECO:0000259" key="25">
    <source>
        <dbReference type="PROSITE" id="PS51371"/>
    </source>
</evidence>
<dbReference type="HAMAP" id="MF_01964">
    <property type="entry name" value="IMPDH"/>
    <property type="match status" value="1"/>
</dbReference>
<dbReference type="EC" id="1.1.1.205" evidence="21 23"/>
<evidence type="ECO:0000256" key="8">
    <source>
        <dbReference type="ARBA" id="ARBA00022723"/>
    </source>
</evidence>
<feature type="binding site" evidence="21">
    <location>
        <begin position="968"/>
        <end position="969"/>
    </location>
    <ligand>
        <name>IMP</name>
        <dbReference type="ChEBI" id="CHEBI:58053"/>
    </ligand>
</feature>
<feature type="binding site" description="in other chain" evidence="21">
    <location>
        <position position="909"/>
    </location>
    <ligand>
        <name>K(+)</name>
        <dbReference type="ChEBI" id="CHEBI:29103"/>
        <note>ligand shared between two tetrameric partners</note>
    </ligand>
</feature>
<comment type="activity regulation">
    <text evidence="21">Mycophenolic acid (MPA) is a non-competitive inhibitor that prevents formation of the closed enzyme conformation by binding to the same site as the amobile flap. In contrast, mizoribine monophosphate (MZP) is a competitive inhibitor that induces the closed conformation. MPA is a potent inhibitor of mammalian IMPDHs but a poor inhibitor of the bacterial enzymes. MZP is a more potent inhibitor of bacterial IMPDH.</text>
</comment>
<dbReference type="SUPFAM" id="SSF51412">
    <property type="entry name" value="Inosine monophosphate dehydrogenase (IMPDH)"/>
    <property type="match status" value="1"/>
</dbReference>
<evidence type="ECO:0000256" key="24">
    <source>
        <dbReference type="SAM" id="SignalP"/>
    </source>
</evidence>
<dbReference type="PANTHER" id="PTHR11911">
    <property type="entry name" value="INOSINE-5-MONOPHOSPHATE DEHYDROGENASE RELATED"/>
    <property type="match status" value="1"/>
</dbReference>
<evidence type="ECO:0000256" key="3">
    <source>
        <dbReference type="ARBA" id="ARBA00004115"/>
    </source>
</evidence>
<comment type="function">
    <text evidence="20 21">Catalyzes the conversion of inosine 5'-phosphate (IMP) to xanthosine 5'-phosphate (XMP), the first committed and rate-limiting step in the de novo synthesis of guanine nucleotides, and therefore plays an important role in the regulation of cell growth.</text>
</comment>
<dbReference type="Gene3D" id="3.20.20.70">
    <property type="entry name" value="Aldolase class I"/>
    <property type="match status" value="1"/>
</dbReference>
<evidence type="ECO:0000256" key="19">
    <source>
        <dbReference type="ARBA" id="ARBA00048028"/>
    </source>
</evidence>
<dbReference type="InterPro" id="IPR000644">
    <property type="entry name" value="CBS_dom"/>
</dbReference>
<keyword evidence="9 24" id="KW-0732">Signal</keyword>
<evidence type="ECO:0000256" key="11">
    <source>
        <dbReference type="ARBA" id="ARBA00022755"/>
    </source>
</evidence>
<dbReference type="Proteomes" id="UP000054805">
    <property type="component" value="Unassembled WGS sequence"/>
</dbReference>
<dbReference type="GO" id="GO:0046872">
    <property type="term" value="F:metal ion binding"/>
    <property type="evidence" value="ECO:0007669"/>
    <property type="project" value="UniProtKB-UniRule"/>
</dbReference>
<keyword evidence="11 21" id="KW-0658">Purine biosynthesis</keyword>
<evidence type="ECO:0000256" key="13">
    <source>
        <dbReference type="ARBA" id="ARBA00022958"/>
    </source>
</evidence>
<dbReference type="InterPro" id="IPR005990">
    <property type="entry name" value="IMP_DH"/>
</dbReference>
<comment type="similarity">
    <text evidence="6">Belongs to the OST1 family.</text>
</comment>
<feature type="binding site" evidence="21">
    <location>
        <position position="910"/>
    </location>
    <ligand>
        <name>IMP</name>
        <dbReference type="ChEBI" id="CHEBI:58053"/>
    </ligand>
</feature>
<dbReference type="NCBIfam" id="TIGR01302">
    <property type="entry name" value="IMP_dehydrog"/>
    <property type="match status" value="1"/>
</dbReference>
<dbReference type="GO" id="GO:0000166">
    <property type="term" value="F:nucleotide binding"/>
    <property type="evidence" value="ECO:0007669"/>
    <property type="project" value="UniProtKB-UniRule"/>
</dbReference>
<evidence type="ECO:0000256" key="15">
    <source>
        <dbReference type="ARBA" id="ARBA00023002"/>
    </source>
</evidence>
<evidence type="ECO:0000256" key="9">
    <source>
        <dbReference type="ARBA" id="ARBA00022729"/>
    </source>
</evidence>
<keyword evidence="18" id="KW-0472">Membrane</keyword>
<dbReference type="CDD" id="cd04601">
    <property type="entry name" value="CBS_pair_IMPDH"/>
    <property type="match status" value="1"/>
</dbReference>
<sequence>MRLVMFSLMLLAIVCHASRTPEKVNLNDDSCIISMAVRNVDLTSQLVKEKAALDFEATGNKLPSYVLLAMPRKKMHHLAFYNVHFDSPKTTLQVDRVEVSGHDDVAFLKVTLPARNERKVKVIAEFVYGDWLKPFPTHITQKGRQFFIYDDLTYMLSPYEVKKQKMIIKLYSENVESYTKKVLPVVKSGKILTYGIYENISSFIMEPMRVHFESYASFLVVTELERIIEISHWGNIAVEEHIHLEHRGAVLTGPFSRLDYQRSQRQISPSVSGFRTILPASAKHIYYRDEIGNVSTSEVRHNPDSLHLTIQPRFPLFGGWRTSYTIGYNIPSYEYLYHSSSQFGLKMRFVDHVFENFFIENFLLKIILPEESKNIRVKPPYDVEQYPNSLHYTYLDVTGRPVITMRKRHLVENHIQDFELYYTWESSKIVREPIMVAVAFMVFFCTIIFFVRLDFSIVKDTSAESRMKLDSLTDEIAEAHQKRGKIYEQIVENLEKYTSSKDNAIFGATKKRLDQEWRNLNQHIMELQSQLKVESSEAAEKVSMIQRMDQQVRESFTSWNHDAERHVSGKLNRQSYTEASNQMKHNLLVGKDSEQDGLTLEELFSSREGITYNDFIILPGYVDFPVEDVDLTTQLTRNVSLKAPFVSSPMDTVTESDMAIAMAQCGGIGIIHCNCTPEYQAEEVAKVKRAKQGFIWNPVVLSPQNTVFDVMEVKRKFGFSGVPITDTGKIGGVLVGLCTSRDVDFIPEEKWKSTPISAVMIPRELVITASASVTLDSAYQTLQENKRGKLPIVDDENRLVSLIARTDIKKRRVYPLSSVDKYGRLLVGAAISTREESKARLKLLVQAGVDIIVIDSSQGCSIYQIDLLKYIKTHYSKVDVIAGNVVTTEQAECLISAGADALRVGMGSGSICITQEVMAVGRAQGTAVYQVARYAQRYGIPVIADGGIQCLGHATKALALGASTVMMGSLLAGTLEAPGDYIWSDGIRLKKYRGMGSLDVLSENAESQDRYFQKDCDKVRVAQGVSGTVTDKGSIHIFLPYLTVGVKHGLQDMGVRSTVILHEMIYNGTVRFERRSAGAQMEGSVHSLHSYEKRLF</sequence>
<feature type="binding site" description="in other chain" evidence="21">
    <location>
        <position position="912"/>
    </location>
    <ligand>
        <name>K(+)</name>
        <dbReference type="ChEBI" id="CHEBI:29103"/>
        <note>ligand shared between two tetrameric partners</note>
    </ligand>
</feature>
<keyword evidence="16 21" id="KW-0520">NAD</keyword>
<comment type="cofactor">
    <cofactor evidence="1 21">
        <name>K(+)</name>
        <dbReference type="ChEBI" id="CHEBI:29103"/>
    </cofactor>
</comment>
<feature type="binding site" evidence="21">
    <location>
        <position position="1023"/>
    </location>
    <ligand>
        <name>IMP</name>
        <dbReference type="ChEBI" id="CHEBI:58053"/>
    </ligand>
</feature>
<evidence type="ECO:0000256" key="20">
    <source>
        <dbReference type="ARBA" id="ARBA00056556"/>
    </source>
</evidence>
<proteinExistence type="inferred from homology"/>
<dbReference type="GO" id="GO:0003938">
    <property type="term" value="F:IMP dehydrogenase activity"/>
    <property type="evidence" value="ECO:0007669"/>
    <property type="project" value="UniProtKB-UniRule"/>
</dbReference>
<organism evidence="26 27">
    <name type="scientific">Trichinella pseudospiralis</name>
    <name type="common">Parasitic roundworm</name>
    <dbReference type="NCBI Taxonomy" id="6337"/>
    <lineage>
        <taxon>Eukaryota</taxon>
        <taxon>Metazoa</taxon>
        <taxon>Ecdysozoa</taxon>
        <taxon>Nematoda</taxon>
        <taxon>Enoplea</taxon>
        <taxon>Dorylaimia</taxon>
        <taxon>Trichinellida</taxon>
        <taxon>Trichinellidae</taxon>
        <taxon>Trichinella</taxon>
    </lineage>
</organism>
<evidence type="ECO:0000256" key="1">
    <source>
        <dbReference type="ARBA" id="ARBA00001958"/>
    </source>
</evidence>
<keyword evidence="17 22" id="KW-0129">CBS domain</keyword>
<feature type="domain" description="CBS" evidence="25">
    <location>
        <begin position="760"/>
        <end position="818"/>
    </location>
</feature>
<dbReference type="GO" id="GO:0006183">
    <property type="term" value="P:GTP biosynthetic process"/>
    <property type="evidence" value="ECO:0007669"/>
    <property type="project" value="TreeGrafter"/>
</dbReference>
<dbReference type="GO" id="GO:0006177">
    <property type="term" value="P:GMP biosynthetic process"/>
    <property type="evidence" value="ECO:0007669"/>
    <property type="project" value="UniProtKB-UniRule"/>
</dbReference>
<comment type="similarity">
    <text evidence="5 21">Belongs to the IMPDH/GMPR family.</text>
</comment>
<comment type="caution">
    <text evidence="26">The sequence shown here is derived from an EMBL/GenBank/DDBJ whole genome shotgun (WGS) entry which is preliminary data.</text>
</comment>
<dbReference type="UniPathway" id="UPA00378"/>
<accession>A0A0V1II31</accession>
<dbReference type="UniPathway" id="UPA00601">
    <property type="reaction ID" value="UER00295"/>
</dbReference>
<keyword evidence="7" id="KW-0812">Transmembrane</keyword>
<evidence type="ECO:0000256" key="17">
    <source>
        <dbReference type="ARBA" id="ARBA00023122"/>
    </source>
</evidence>
<evidence type="ECO:0000256" key="23">
    <source>
        <dbReference type="RuleBase" id="RU003928"/>
    </source>
</evidence>
<evidence type="ECO:0000313" key="27">
    <source>
        <dbReference type="Proteomes" id="UP000054805"/>
    </source>
</evidence>
<comment type="catalytic activity">
    <reaction evidence="19 21 23">
        <text>IMP + NAD(+) + H2O = XMP + NADH + H(+)</text>
        <dbReference type="Rhea" id="RHEA:11708"/>
        <dbReference type="ChEBI" id="CHEBI:15377"/>
        <dbReference type="ChEBI" id="CHEBI:15378"/>
        <dbReference type="ChEBI" id="CHEBI:57464"/>
        <dbReference type="ChEBI" id="CHEBI:57540"/>
        <dbReference type="ChEBI" id="CHEBI:57945"/>
        <dbReference type="ChEBI" id="CHEBI:58053"/>
        <dbReference type="EC" id="1.1.1.205"/>
    </reaction>
</comment>
<evidence type="ECO:0000256" key="5">
    <source>
        <dbReference type="ARBA" id="ARBA00005502"/>
    </source>
</evidence>
<comment type="function">
    <text evidence="2">Subunit of the oligosaccharyl transferase (OST) complex that catalyzes the initial transfer of a defined glycan (Glc(3)Man(9)GlcNAc(2) in eukaryotes) from the lipid carrier dolichol-pyrophosphate to an asparagine residue within an Asn-X-Ser/Thr consensus motif in nascent polypeptide chains, the first step in protein N-glycosylation. N-glycosylation occurs cotranslationally and the complex associates with the Sec61 complex at the channel-forming translocon complex that mediates protein translocation across the endoplasmic reticulum (ER). All subunits are required for a maximal enzyme activity.</text>
</comment>
<evidence type="ECO:0000256" key="18">
    <source>
        <dbReference type="ARBA" id="ARBA00023136"/>
    </source>
</evidence>
<dbReference type="Pfam" id="PF00571">
    <property type="entry name" value="CBS"/>
    <property type="match status" value="1"/>
</dbReference>
<feature type="binding site" evidence="21">
    <location>
        <begin position="905"/>
        <end position="907"/>
    </location>
    <ligand>
        <name>NAD(+)</name>
        <dbReference type="ChEBI" id="CHEBI:57540"/>
    </ligand>
</feature>
<keyword evidence="27" id="KW-1185">Reference proteome</keyword>
<dbReference type="InterPro" id="IPR001093">
    <property type="entry name" value="IMP_DH_GMPRt"/>
</dbReference>
<feature type="domain" description="CBS" evidence="25">
    <location>
        <begin position="694"/>
        <end position="753"/>
    </location>
</feature>
<dbReference type="PROSITE" id="PS00487">
    <property type="entry name" value="IMP_DH_GMP_RED"/>
    <property type="match status" value="1"/>
</dbReference>
<comment type="subcellular location">
    <subcellularLocation>
        <location evidence="21">Cytoplasm</location>
    </subcellularLocation>
    <subcellularLocation>
        <location evidence="3">Endoplasmic reticulum membrane</location>
        <topology evidence="3">Single-pass type I membrane protein</topology>
    </subcellularLocation>
</comment>
<dbReference type="InterPro" id="IPR015875">
    <property type="entry name" value="IMP_DH/GMP_Rdtase_CS"/>
</dbReference>
<evidence type="ECO:0000256" key="14">
    <source>
        <dbReference type="ARBA" id="ARBA00022989"/>
    </source>
</evidence>
<evidence type="ECO:0000256" key="10">
    <source>
        <dbReference type="ARBA" id="ARBA00022749"/>
    </source>
</evidence>
<feature type="active site" description="Proton acceptor" evidence="21">
    <location>
        <position position="1010"/>
    </location>
</feature>
<feature type="binding site" evidence="21">
    <location>
        <begin position="855"/>
        <end position="857"/>
    </location>
    <ligand>
        <name>NAD(+)</name>
        <dbReference type="ChEBI" id="CHEBI:57540"/>
    </ligand>
</feature>
<evidence type="ECO:0000313" key="26">
    <source>
        <dbReference type="EMBL" id="KRZ22398.1"/>
    </source>
</evidence>
<gene>
    <name evidence="26" type="primary">IMPDH1</name>
    <name evidence="26" type="ORF">T4B_1354</name>
</gene>
<reference evidence="26 27" key="1">
    <citation type="submission" date="2015-01" db="EMBL/GenBank/DDBJ databases">
        <title>Evolution of Trichinella species and genotypes.</title>
        <authorList>
            <person name="Korhonen P.K."/>
            <person name="Edoardo P."/>
            <person name="Giuseppe L.R."/>
            <person name="Gasser R.B."/>
        </authorList>
    </citation>
    <scope>NUCLEOTIDE SEQUENCE [LARGE SCALE GENOMIC DNA]</scope>
    <source>
        <strain evidence="26">ISS588</strain>
    </source>
</reference>
<dbReference type="Pfam" id="PF00478">
    <property type="entry name" value="IMPDH"/>
    <property type="match status" value="1"/>
</dbReference>
<dbReference type="SMART" id="SM00116">
    <property type="entry name" value="CBS"/>
    <property type="match status" value="2"/>
</dbReference>
<feature type="chain" id="PRO_5006879944" description="Inosine-5'-monophosphate dehydrogenase" evidence="24">
    <location>
        <begin position="18"/>
        <end position="1096"/>
    </location>
</feature>
<comment type="pathway">
    <text evidence="21 23">Purine metabolism; XMP biosynthesis via de novo pathway; XMP from IMP: step 1/1.</text>
</comment>
<evidence type="ECO:0000256" key="21">
    <source>
        <dbReference type="HAMAP-Rule" id="MF_03156"/>
    </source>
</evidence>
<evidence type="ECO:0000256" key="12">
    <source>
        <dbReference type="ARBA" id="ARBA00022824"/>
    </source>
</evidence>
<name>A0A0V1II31_TRIPS</name>
<dbReference type="InterPro" id="IPR013785">
    <property type="entry name" value="Aldolase_TIM"/>
</dbReference>
<comment type="pathway">
    <text evidence="4">Protein modification; protein glycosylation.</text>
</comment>
<feature type="active site" description="Thioimidate intermediate" evidence="21">
    <location>
        <position position="912"/>
    </location>
</feature>
<keyword evidence="12" id="KW-0256">Endoplasmic reticulum</keyword>
<dbReference type="FunFam" id="3.20.20.70:FF:000086">
    <property type="entry name" value="IMP dehydrogenase, putative"/>
    <property type="match status" value="1"/>
</dbReference>
<comment type="subunit">
    <text evidence="21">Homotetramer.</text>
</comment>
<evidence type="ECO:0000256" key="4">
    <source>
        <dbReference type="ARBA" id="ARBA00004922"/>
    </source>
</evidence>
<evidence type="ECO:0000256" key="6">
    <source>
        <dbReference type="ARBA" id="ARBA00008905"/>
    </source>
</evidence>
<keyword evidence="15 21" id="KW-0560">Oxidoreductase</keyword>
<feature type="binding site" description="in other chain" evidence="21">
    <location>
        <position position="907"/>
    </location>
    <ligand>
        <name>K(+)</name>
        <dbReference type="ChEBI" id="CHEBI:29103"/>
        <note>ligand shared between two tetrameric partners</note>
    </ligand>
</feature>
<feature type="binding site" evidence="21">
    <location>
        <begin position="945"/>
        <end position="947"/>
    </location>
    <ligand>
        <name>IMP</name>
        <dbReference type="ChEBI" id="CHEBI:58053"/>
    </ligand>
</feature>
<keyword evidence="21" id="KW-0963">Cytoplasm</keyword>
<protein>
    <recommendedName>
        <fullName evidence="21 23">Inosine-5'-monophosphate dehydrogenase</fullName>
        <shortName evidence="21">IMP dehydrogenase</shortName>
        <shortName evidence="21">IMPD</shortName>
        <shortName evidence="21">IMPDH</shortName>
        <ecNumber evidence="21 23">1.1.1.205</ecNumber>
    </recommendedName>
</protein>
<evidence type="ECO:0000256" key="2">
    <source>
        <dbReference type="ARBA" id="ARBA00002791"/>
    </source>
</evidence>
<evidence type="ECO:0000256" key="7">
    <source>
        <dbReference type="ARBA" id="ARBA00022692"/>
    </source>
</evidence>
<keyword evidence="14" id="KW-1133">Transmembrane helix</keyword>
<dbReference type="InterPro" id="IPR046342">
    <property type="entry name" value="CBS_dom_sf"/>
</dbReference>
<feature type="binding site" evidence="21">
    <location>
        <begin position="992"/>
        <end position="996"/>
    </location>
    <ligand>
        <name>IMP</name>
        <dbReference type="ChEBI" id="CHEBI:58053"/>
    </ligand>
</feature>
<dbReference type="EMBL" id="JYDS01000174">
    <property type="protein sequence ID" value="KRZ22398.1"/>
    <property type="molecule type" value="Genomic_DNA"/>
</dbReference>
<dbReference type="SUPFAM" id="SSF54631">
    <property type="entry name" value="CBS-domain pair"/>
    <property type="match status" value="1"/>
</dbReference>
<dbReference type="CDD" id="cd00381">
    <property type="entry name" value="IMPDH"/>
    <property type="match status" value="1"/>
</dbReference>
<feature type="binding site" evidence="21">
    <location>
        <position position="1078"/>
    </location>
    <ligand>
        <name>K(+)</name>
        <dbReference type="ChEBI" id="CHEBI:29103"/>
        <note>ligand shared between two tetrameric partners</note>
    </ligand>
</feature>
<feature type="signal peptide" evidence="24">
    <location>
        <begin position="1"/>
        <end position="17"/>
    </location>
</feature>
<keyword evidence="10 21" id="KW-0332">GMP biosynthesis</keyword>
<dbReference type="SMART" id="SM01240">
    <property type="entry name" value="IMPDH"/>
    <property type="match status" value="1"/>
</dbReference>